<dbReference type="GO" id="GO:0016740">
    <property type="term" value="F:transferase activity"/>
    <property type="evidence" value="ECO:0007669"/>
    <property type="project" value="UniProtKB-KW"/>
</dbReference>
<dbReference type="SUPFAM" id="SSF143631">
    <property type="entry name" value="ApbE-like"/>
    <property type="match status" value="1"/>
</dbReference>
<evidence type="ECO:0000313" key="13">
    <source>
        <dbReference type="Proteomes" id="UP000628984"/>
    </source>
</evidence>
<feature type="chain" id="PRO_5039928755" description="FAD:protein FMN transferase" evidence="11">
    <location>
        <begin position="23"/>
        <end position="301"/>
    </location>
</feature>
<gene>
    <name evidence="12" type="primary">nosX</name>
    <name evidence="12" type="ORF">GCM10011452_33020</name>
</gene>
<dbReference type="Gene3D" id="3.10.520.10">
    <property type="entry name" value="ApbE-like domains"/>
    <property type="match status" value="1"/>
</dbReference>
<dbReference type="EC" id="2.7.1.180" evidence="2"/>
<keyword evidence="11" id="KW-0732">Signal</keyword>
<evidence type="ECO:0000256" key="11">
    <source>
        <dbReference type="SAM" id="SignalP"/>
    </source>
</evidence>
<reference evidence="12" key="1">
    <citation type="journal article" date="2014" name="Int. J. Syst. Evol. Microbiol.">
        <title>Complete genome sequence of Corynebacterium casei LMG S-19264T (=DSM 44701T), isolated from a smear-ripened cheese.</title>
        <authorList>
            <consortium name="US DOE Joint Genome Institute (JGI-PGF)"/>
            <person name="Walter F."/>
            <person name="Albersmeier A."/>
            <person name="Kalinowski J."/>
            <person name="Ruckert C."/>
        </authorList>
    </citation>
    <scope>NUCLEOTIDE SEQUENCE</scope>
    <source>
        <strain evidence="12">KCTC 23714</strain>
    </source>
</reference>
<evidence type="ECO:0000256" key="4">
    <source>
        <dbReference type="ARBA" id="ARBA00022630"/>
    </source>
</evidence>
<dbReference type="AlphaFoldDB" id="A0A918J0S0"/>
<dbReference type="InterPro" id="IPR024932">
    <property type="entry name" value="ApbE"/>
</dbReference>
<dbReference type="EMBL" id="BMYQ01000014">
    <property type="protein sequence ID" value="GGW42105.1"/>
    <property type="molecule type" value="Genomic_DNA"/>
</dbReference>
<dbReference type="Proteomes" id="UP000628984">
    <property type="component" value="Unassembled WGS sequence"/>
</dbReference>
<dbReference type="PROSITE" id="PS51318">
    <property type="entry name" value="TAT"/>
    <property type="match status" value="1"/>
</dbReference>
<feature type="signal peptide" evidence="11">
    <location>
        <begin position="1"/>
        <end position="22"/>
    </location>
</feature>
<evidence type="ECO:0000256" key="8">
    <source>
        <dbReference type="ARBA" id="ARBA00022842"/>
    </source>
</evidence>
<keyword evidence="8" id="KW-0460">Magnesium</keyword>
<protein>
    <recommendedName>
        <fullName evidence="3">FAD:protein FMN transferase</fullName>
        <ecNumber evidence="2">2.7.1.180</ecNumber>
    </recommendedName>
    <alternativeName>
        <fullName evidence="9">Flavin transferase</fullName>
    </alternativeName>
</protein>
<evidence type="ECO:0000256" key="10">
    <source>
        <dbReference type="ARBA" id="ARBA00048540"/>
    </source>
</evidence>
<comment type="caution">
    <text evidence="12">The sequence shown here is derived from an EMBL/GenBank/DDBJ whole genome shotgun (WGS) entry which is preliminary data.</text>
</comment>
<reference evidence="12" key="2">
    <citation type="submission" date="2020-09" db="EMBL/GenBank/DDBJ databases">
        <authorList>
            <person name="Sun Q."/>
            <person name="Kim S."/>
        </authorList>
    </citation>
    <scope>NUCLEOTIDE SEQUENCE</scope>
    <source>
        <strain evidence="12">KCTC 23714</strain>
    </source>
</reference>
<dbReference type="InterPro" id="IPR003374">
    <property type="entry name" value="ApbE-like_sf"/>
</dbReference>
<name>A0A918J0S0_9RHOB</name>
<keyword evidence="7" id="KW-0274">FAD</keyword>
<comment type="catalytic activity">
    <reaction evidence="10">
        <text>L-threonyl-[protein] + FAD = FMN-L-threonyl-[protein] + AMP + H(+)</text>
        <dbReference type="Rhea" id="RHEA:36847"/>
        <dbReference type="Rhea" id="RHEA-COMP:11060"/>
        <dbReference type="Rhea" id="RHEA-COMP:11061"/>
        <dbReference type="ChEBI" id="CHEBI:15378"/>
        <dbReference type="ChEBI" id="CHEBI:30013"/>
        <dbReference type="ChEBI" id="CHEBI:57692"/>
        <dbReference type="ChEBI" id="CHEBI:74257"/>
        <dbReference type="ChEBI" id="CHEBI:456215"/>
        <dbReference type="EC" id="2.7.1.180"/>
    </reaction>
</comment>
<keyword evidence="6" id="KW-0479">Metal-binding</keyword>
<evidence type="ECO:0000256" key="2">
    <source>
        <dbReference type="ARBA" id="ARBA00011955"/>
    </source>
</evidence>
<evidence type="ECO:0000256" key="6">
    <source>
        <dbReference type="ARBA" id="ARBA00022723"/>
    </source>
</evidence>
<evidence type="ECO:0000256" key="7">
    <source>
        <dbReference type="ARBA" id="ARBA00022827"/>
    </source>
</evidence>
<keyword evidence="13" id="KW-1185">Reference proteome</keyword>
<dbReference type="Pfam" id="PF02424">
    <property type="entry name" value="ApbE"/>
    <property type="match status" value="1"/>
</dbReference>
<accession>A0A918J0S0</accession>
<dbReference type="PANTHER" id="PTHR30040">
    <property type="entry name" value="THIAMINE BIOSYNTHESIS LIPOPROTEIN APBE"/>
    <property type="match status" value="1"/>
</dbReference>
<evidence type="ECO:0000256" key="5">
    <source>
        <dbReference type="ARBA" id="ARBA00022679"/>
    </source>
</evidence>
<dbReference type="RefSeq" id="WP_189634987.1">
    <property type="nucleotide sequence ID" value="NZ_BMYQ01000014.1"/>
</dbReference>
<evidence type="ECO:0000256" key="9">
    <source>
        <dbReference type="ARBA" id="ARBA00031306"/>
    </source>
</evidence>
<sequence length="301" mass="31349">MLTRRRFLAISAACAASPAALRAQTQPFVWTGVALGARASLRLTHPEAPAIAARVAAEIDRLEGVFSLYRTDSALMELNRSGRLDAPPFELLECLSLAGSVHRASGGLFDPTVQPLWAAYAEAAVQGRLPDAATRDAARRLTGWDRLRIAPDHLRMDPGMGLTLNGIAQGYIADRVATMLQADGLTDILIDTGELRALGGRADGDAWPVRLAQGGAVALRGRALATSAPLGTTFDAAGRVGHILNPLTGLAGAAQWRGVSISAPSAALADALSTAACLMEGAASVQALCARFADVRLEALV</sequence>
<dbReference type="InterPro" id="IPR006311">
    <property type="entry name" value="TAT_signal"/>
</dbReference>
<evidence type="ECO:0000256" key="1">
    <source>
        <dbReference type="ARBA" id="ARBA00001946"/>
    </source>
</evidence>
<keyword evidence="4" id="KW-0285">Flavoprotein</keyword>
<organism evidence="12 13">
    <name type="scientific">Gemmobacter lanyuensis</name>
    <dbReference type="NCBI Taxonomy" id="1054497"/>
    <lineage>
        <taxon>Bacteria</taxon>
        <taxon>Pseudomonadati</taxon>
        <taxon>Pseudomonadota</taxon>
        <taxon>Alphaproteobacteria</taxon>
        <taxon>Rhodobacterales</taxon>
        <taxon>Paracoccaceae</taxon>
        <taxon>Gemmobacter</taxon>
    </lineage>
</organism>
<dbReference type="GO" id="GO:0046872">
    <property type="term" value="F:metal ion binding"/>
    <property type="evidence" value="ECO:0007669"/>
    <property type="project" value="UniProtKB-KW"/>
</dbReference>
<dbReference type="PANTHER" id="PTHR30040:SF2">
    <property type="entry name" value="FAD:PROTEIN FMN TRANSFERASE"/>
    <property type="match status" value="1"/>
</dbReference>
<keyword evidence="5 12" id="KW-0808">Transferase</keyword>
<evidence type="ECO:0000256" key="3">
    <source>
        <dbReference type="ARBA" id="ARBA00016337"/>
    </source>
</evidence>
<comment type="cofactor">
    <cofactor evidence="1">
        <name>Mg(2+)</name>
        <dbReference type="ChEBI" id="CHEBI:18420"/>
    </cofactor>
</comment>
<proteinExistence type="predicted"/>
<evidence type="ECO:0000313" key="12">
    <source>
        <dbReference type="EMBL" id="GGW42105.1"/>
    </source>
</evidence>